<organism evidence="1 2">
    <name type="scientific">Cochliobolus heterostrophus (strain C4 / ATCC 48331 / race T)</name>
    <name type="common">Southern corn leaf blight fungus</name>
    <name type="synonym">Bipolaris maydis</name>
    <dbReference type="NCBI Taxonomy" id="665024"/>
    <lineage>
        <taxon>Eukaryota</taxon>
        <taxon>Fungi</taxon>
        <taxon>Dikarya</taxon>
        <taxon>Ascomycota</taxon>
        <taxon>Pezizomycotina</taxon>
        <taxon>Dothideomycetes</taxon>
        <taxon>Pleosporomycetidae</taxon>
        <taxon>Pleosporales</taxon>
        <taxon>Pleosporineae</taxon>
        <taxon>Pleosporaceae</taxon>
        <taxon>Bipolaris</taxon>
    </lineage>
</organism>
<name>N4WZG7_COCH4</name>
<dbReference type="EMBL" id="KB733481">
    <property type="protein sequence ID" value="ENH99780.1"/>
    <property type="molecule type" value="Genomic_DNA"/>
</dbReference>
<evidence type="ECO:0000313" key="1">
    <source>
        <dbReference type="EMBL" id="ENH99780.1"/>
    </source>
</evidence>
<dbReference type="HOGENOM" id="CLU_2573696_0_0_1"/>
<gene>
    <name evidence="1" type="ORF">COCC4DRAFT_207169</name>
</gene>
<dbReference type="Proteomes" id="UP000012338">
    <property type="component" value="Unassembled WGS sequence"/>
</dbReference>
<accession>N4WZG7</accession>
<proteinExistence type="predicted"/>
<sequence length="81" mass="8971">MVQQIFVSMVNNSPSCPRKDAADAVEVIPPSLPHSICFRDMQNTLAGTRLKVCVHSQSVFNRAATRLPYLPSEMLCSRHAT</sequence>
<keyword evidence="2" id="KW-1185">Reference proteome</keyword>
<evidence type="ECO:0000313" key="2">
    <source>
        <dbReference type="Proteomes" id="UP000012338"/>
    </source>
</evidence>
<protein>
    <submittedName>
        <fullName evidence="1">Uncharacterized protein</fullName>
    </submittedName>
</protein>
<dbReference type="AlphaFoldDB" id="N4WZG7"/>
<reference evidence="1 2" key="1">
    <citation type="journal article" date="2012" name="PLoS Pathog.">
        <title>Diverse lifestyles and strategies of plant pathogenesis encoded in the genomes of eighteen Dothideomycetes fungi.</title>
        <authorList>
            <person name="Ohm R.A."/>
            <person name="Feau N."/>
            <person name="Henrissat B."/>
            <person name="Schoch C.L."/>
            <person name="Horwitz B.A."/>
            <person name="Barry K.W."/>
            <person name="Condon B.J."/>
            <person name="Copeland A.C."/>
            <person name="Dhillon B."/>
            <person name="Glaser F."/>
            <person name="Hesse C.N."/>
            <person name="Kosti I."/>
            <person name="LaButti K."/>
            <person name="Lindquist E.A."/>
            <person name="Lucas S."/>
            <person name="Salamov A.A."/>
            <person name="Bradshaw R.E."/>
            <person name="Ciuffetti L."/>
            <person name="Hamelin R.C."/>
            <person name="Kema G.H.J."/>
            <person name="Lawrence C."/>
            <person name="Scott J.A."/>
            <person name="Spatafora J.W."/>
            <person name="Turgeon B.G."/>
            <person name="de Wit P.J.G.M."/>
            <person name="Zhong S."/>
            <person name="Goodwin S.B."/>
            <person name="Grigoriev I.V."/>
        </authorList>
    </citation>
    <scope>NUCLEOTIDE SEQUENCE [LARGE SCALE GENOMIC DNA]</scope>
    <source>
        <strain evidence="2">C4 / ATCC 48331 / race T</strain>
    </source>
</reference>
<reference evidence="2" key="2">
    <citation type="journal article" date="2013" name="PLoS Genet.">
        <title>Comparative genome structure, secondary metabolite, and effector coding capacity across Cochliobolus pathogens.</title>
        <authorList>
            <person name="Condon B.J."/>
            <person name="Leng Y."/>
            <person name="Wu D."/>
            <person name="Bushley K.E."/>
            <person name="Ohm R.A."/>
            <person name="Otillar R."/>
            <person name="Martin J."/>
            <person name="Schackwitz W."/>
            <person name="Grimwood J."/>
            <person name="MohdZainudin N."/>
            <person name="Xue C."/>
            <person name="Wang R."/>
            <person name="Manning V.A."/>
            <person name="Dhillon B."/>
            <person name="Tu Z.J."/>
            <person name="Steffenson B.J."/>
            <person name="Salamov A."/>
            <person name="Sun H."/>
            <person name="Lowry S."/>
            <person name="LaButti K."/>
            <person name="Han J."/>
            <person name="Copeland A."/>
            <person name="Lindquist E."/>
            <person name="Barry K."/>
            <person name="Schmutz J."/>
            <person name="Baker S.E."/>
            <person name="Ciuffetti L.M."/>
            <person name="Grigoriev I.V."/>
            <person name="Zhong S."/>
            <person name="Turgeon B.G."/>
        </authorList>
    </citation>
    <scope>NUCLEOTIDE SEQUENCE [LARGE SCALE GENOMIC DNA]</scope>
    <source>
        <strain evidence="2">C4 / ATCC 48331 / race T</strain>
    </source>
</reference>